<dbReference type="FunFam" id="3.30.70.2740:FF:000001">
    <property type="entry name" value="D-lactate dehydrogenase mitochondrial"/>
    <property type="match status" value="1"/>
</dbReference>
<dbReference type="InterPro" id="IPR016169">
    <property type="entry name" value="FAD-bd_PCMH_sub2"/>
</dbReference>
<comment type="caution">
    <text evidence="12">The sequence shown here is derived from an EMBL/GenBank/DDBJ whole genome shotgun (WGS) entry which is preliminary data.</text>
</comment>
<evidence type="ECO:0000256" key="1">
    <source>
        <dbReference type="ARBA" id="ARBA00001974"/>
    </source>
</evidence>
<evidence type="ECO:0000313" key="12">
    <source>
        <dbReference type="EMBL" id="KAJ4470104.1"/>
    </source>
</evidence>
<gene>
    <name evidence="12" type="ORF">J3R30DRAFT_1225374</name>
</gene>
<dbReference type="Proteomes" id="UP001150266">
    <property type="component" value="Unassembled WGS sequence"/>
</dbReference>
<dbReference type="EC" id="1.1.2.4" evidence="9"/>
<accession>A0A9W9DH28</accession>
<evidence type="ECO:0000256" key="4">
    <source>
        <dbReference type="ARBA" id="ARBA00022630"/>
    </source>
</evidence>
<proteinExistence type="inferred from homology"/>
<comment type="similarity">
    <text evidence="3">Belongs to the FAD-binding oxidoreductase/transferase type 4 family.</text>
</comment>
<sequence length="554" mass="59817">MLRTTVTKIAIRTRSASLPFSKTQSVFTKHSPCALSPRFFSTTTTSSKSLFSALSGQTFALLSAGLISGLAGYSVAIRRNAETAQQKPQYGSREDCAHAIEELKKTFLDDEIAVSTNADDLYSHGFSINDHHLGQSHTVIIYPTCTEDVVKVVKIATKYRMPIIAYSGGTSLEGQFRGYSSGGICLDMSRMNKIIEIHEADSDLVCQSGVCWTDINDTLHEKGIPLFFPLDPAPTATIGGMLSTGCSGTNAVRYGTAKAEWFLNATVVLPSGEVIKTRQRSRKSSAGFDTTKLFIGAEGTLGIVTEAIVHFPDVRKATEAVREVVLSGVGIQCVELMDDLCMHALNRHGQSGDSWPEKDTLLFKFQGHNKASLSECGRVAAEIVAKHGGFGFRFAKDEEQANDLWATRKNALYACLALVDGSKAWSTDVCVPVSKLSELVYETKKDLAATGLVAPIAGHAGDGNFHASLLIRNEEELKIAKDVVSRMIHRAIALDGTCTGEHGVGIGKKEYLIEELGAGTVELMKTVKRVIDPLCLFNPGKLYPDDPVADSKGV</sequence>
<evidence type="ECO:0000256" key="7">
    <source>
        <dbReference type="ARBA" id="ARBA00023002"/>
    </source>
</evidence>
<comment type="cofactor">
    <cofactor evidence="1">
        <name>FAD</name>
        <dbReference type="ChEBI" id="CHEBI:57692"/>
    </cofactor>
</comment>
<dbReference type="InterPro" id="IPR016171">
    <property type="entry name" value="Vanillyl_alc_oxidase_C-sub2"/>
</dbReference>
<reference evidence="12" key="1">
    <citation type="submission" date="2022-08" db="EMBL/GenBank/DDBJ databases">
        <title>A Global Phylogenomic Analysis of the Shiitake Genus Lentinula.</title>
        <authorList>
            <consortium name="DOE Joint Genome Institute"/>
            <person name="Sierra-Patev S."/>
            <person name="Min B."/>
            <person name="Naranjo-Ortiz M."/>
            <person name="Looney B."/>
            <person name="Konkel Z."/>
            <person name="Slot J.C."/>
            <person name="Sakamoto Y."/>
            <person name="Steenwyk J.L."/>
            <person name="Rokas A."/>
            <person name="Carro J."/>
            <person name="Camarero S."/>
            <person name="Ferreira P."/>
            <person name="Molpeceres G."/>
            <person name="Ruiz-Duenas F.J."/>
            <person name="Serrano A."/>
            <person name="Henrissat B."/>
            <person name="Drula E."/>
            <person name="Hughes K.W."/>
            <person name="Mata J.L."/>
            <person name="Ishikawa N.K."/>
            <person name="Vargas-Isla R."/>
            <person name="Ushijima S."/>
            <person name="Smith C.A."/>
            <person name="Ahrendt S."/>
            <person name="Andreopoulos W."/>
            <person name="He G."/>
            <person name="Labutti K."/>
            <person name="Lipzen A."/>
            <person name="Ng V."/>
            <person name="Riley R."/>
            <person name="Sandor L."/>
            <person name="Barry K."/>
            <person name="Martinez A.T."/>
            <person name="Xiao Y."/>
            <person name="Gibbons J.G."/>
            <person name="Terashima K."/>
            <person name="Grigoriev I.V."/>
            <person name="Hibbett D.S."/>
        </authorList>
    </citation>
    <scope>NUCLEOTIDE SEQUENCE</scope>
    <source>
        <strain evidence="12">JLM2183</strain>
    </source>
</reference>
<dbReference type="PANTHER" id="PTHR11748">
    <property type="entry name" value="D-LACTATE DEHYDROGENASE"/>
    <property type="match status" value="1"/>
</dbReference>
<keyword evidence="4" id="KW-0285">Flavoprotein</keyword>
<organism evidence="12 13">
    <name type="scientific">Lentinula aciculospora</name>
    <dbReference type="NCBI Taxonomy" id="153920"/>
    <lineage>
        <taxon>Eukaryota</taxon>
        <taxon>Fungi</taxon>
        <taxon>Dikarya</taxon>
        <taxon>Basidiomycota</taxon>
        <taxon>Agaricomycotina</taxon>
        <taxon>Agaricomycetes</taxon>
        <taxon>Agaricomycetidae</taxon>
        <taxon>Agaricales</taxon>
        <taxon>Marasmiineae</taxon>
        <taxon>Omphalotaceae</taxon>
        <taxon>Lentinula</taxon>
    </lineage>
</organism>
<name>A0A9W9DH28_9AGAR</name>
<dbReference type="Pfam" id="PF02913">
    <property type="entry name" value="FAD-oxidase_C"/>
    <property type="match status" value="1"/>
</dbReference>
<dbReference type="EMBL" id="JAOTPV010000027">
    <property type="protein sequence ID" value="KAJ4470104.1"/>
    <property type="molecule type" value="Genomic_DNA"/>
</dbReference>
<keyword evidence="8" id="KW-0496">Mitochondrion</keyword>
<keyword evidence="6" id="KW-0809">Transit peptide</keyword>
<dbReference type="PANTHER" id="PTHR11748:SF111">
    <property type="entry name" value="D-LACTATE DEHYDROGENASE, MITOCHONDRIAL-RELATED"/>
    <property type="match status" value="1"/>
</dbReference>
<dbReference type="PROSITE" id="PS51387">
    <property type="entry name" value="FAD_PCMH"/>
    <property type="match status" value="1"/>
</dbReference>
<evidence type="ECO:0000256" key="9">
    <source>
        <dbReference type="ARBA" id="ARBA00038897"/>
    </source>
</evidence>
<protein>
    <recommendedName>
        <fullName evidence="9">D-lactate dehydrogenase (cytochrome)</fullName>
        <ecNumber evidence="9">1.1.2.4</ecNumber>
    </recommendedName>
</protein>
<evidence type="ECO:0000256" key="8">
    <source>
        <dbReference type="ARBA" id="ARBA00023128"/>
    </source>
</evidence>
<evidence type="ECO:0000259" key="11">
    <source>
        <dbReference type="PROSITE" id="PS51387"/>
    </source>
</evidence>
<dbReference type="InterPro" id="IPR036318">
    <property type="entry name" value="FAD-bd_PCMH-like_sf"/>
</dbReference>
<dbReference type="Gene3D" id="3.30.70.2740">
    <property type="match status" value="1"/>
</dbReference>
<dbReference type="AlphaFoldDB" id="A0A9W9DH28"/>
<evidence type="ECO:0000256" key="3">
    <source>
        <dbReference type="ARBA" id="ARBA00008000"/>
    </source>
</evidence>
<dbReference type="InterPro" id="IPR004113">
    <property type="entry name" value="FAD-bd_oxidored_4_C"/>
</dbReference>
<dbReference type="GO" id="GO:0005739">
    <property type="term" value="C:mitochondrion"/>
    <property type="evidence" value="ECO:0007669"/>
    <property type="project" value="UniProtKB-SubCell"/>
</dbReference>
<dbReference type="GO" id="GO:0004458">
    <property type="term" value="F:D-lactate dehydrogenase (cytochrome) activity"/>
    <property type="evidence" value="ECO:0007669"/>
    <property type="project" value="UniProtKB-EC"/>
</dbReference>
<dbReference type="GO" id="GO:0008720">
    <property type="term" value="F:D-lactate dehydrogenase (NAD+) activity"/>
    <property type="evidence" value="ECO:0007669"/>
    <property type="project" value="TreeGrafter"/>
</dbReference>
<keyword evidence="5" id="KW-0274">FAD</keyword>
<evidence type="ECO:0000256" key="2">
    <source>
        <dbReference type="ARBA" id="ARBA00004173"/>
    </source>
</evidence>
<dbReference type="InterPro" id="IPR016166">
    <property type="entry name" value="FAD-bd_PCMH"/>
</dbReference>
<dbReference type="InterPro" id="IPR016164">
    <property type="entry name" value="FAD-linked_Oxase-like_C"/>
</dbReference>
<keyword evidence="7" id="KW-0560">Oxidoreductase</keyword>
<dbReference type="GO" id="GO:1903457">
    <property type="term" value="P:lactate catabolic process"/>
    <property type="evidence" value="ECO:0007669"/>
    <property type="project" value="TreeGrafter"/>
</dbReference>
<evidence type="ECO:0000256" key="10">
    <source>
        <dbReference type="ARBA" id="ARBA00051436"/>
    </source>
</evidence>
<comment type="catalytic activity">
    <reaction evidence="10">
        <text>(R)-lactate + 2 Fe(III)-[cytochrome c] = 2 Fe(II)-[cytochrome c] + pyruvate + 2 H(+)</text>
        <dbReference type="Rhea" id="RHEA:13521"/>
        <dbReference type="Rhea" id="RHEA-COMP:10350"/>
        <dbReference type="Rhea" id="RHEA-COMP:14399"/>
        <dbReference type="ChEBI" id="CHEBI:15361"/>
        <dbReference type="ChEBI" id="CHEBI:15378"/>
        <dbReference type="ChEBI" id="CHEBI:16004"/>
        <dbReference type="ChEBI" id="CHEBI:29033"/>
        <dbReference type="ChEBI" id="CHEBI:29034"/>
        <dbReference type="EC" id="1.1.2.4"/>
    </reaction>
</comment>
<dbReference type="SUPFAM" id="SSF56176">
    <property type="entry name" value="FAD-binding/transporter-associated domain-like"/>
    <property type="match status" value="1"/>
</dbReference>
<dbReference type="SUPFAM" id="SSF55103">
    <property type="entry name" value="FAD-linked oxidases, C-terminal domain"/>
    <property type="match status" value="1"/>
</dbReference>
<keyword evidence="13" id="KW-1185">Reference proteome</keyword>
<dbReference type="Gene3D" id="1.10.45.10">
    <property type="entry name" value="Vanillyl-alcohol Oxidase, Chain A, domain 4"/>
    <property type="match status" value="1"/>
</dbReference>
<evidence type="ECO:0000313" key="13">
    <source>
        <dbReference type="Proteomes" id="UP001150266"/>
    </source>
</evidence>
<dbReference type="Pfam" id="PF01565">
    <property type="entry name" value="FAD_binding_4"/>
    <property type="match status" value="1"/>
</dbReference>
<dbReference type="Gene3D" id="3.30.465.10">
    <property type="match status" value="1"/>
</dbReference>
<evidence type="ECO:0000256" key="5">
    <source>
        <dbReference type="ARBA" id="ARBA00022827"/>
    </source>
</evidence>
<dbReference type="GO" id="GO:0071949">
    <property type="term" value="F:FAD binding"/>
    <property type="evidence" value="ECO:0007669"/>
    <property type="project" value="InterPro"/>
</dbReference>
<dbReference type="OrthoDB" id="7786253at2759"/>
<dbReference type="FunFam" id="1.10.45.10:FF:000001">
    <property type="entry name" value="D-lactate dehydrogenase mitochondrial"/>
    <property type="match status" value="1"/>
</dbReference>
<comment type="subcellular location">
    <subcellularLocation>
        <location evidence="2">Mitochondrion</location>
    </subcellularLocation>
</comment>
<feature type="domain" description="FAD-binding PCMH-type" evidence="11">
    <location>
        <begin position="133"/>
        <end position="314"/>
    </location>
</feature>
<evidence type="ECO:0000256" key="6">
    <source>
        <dbReference type="ARBA" id="ARBA00022946"/>
    </source>
</evidence>
<dbReference type="InterPro" id="IPR006094">
    <property type="entry name" value="Oxid_FAD_bind_N"/>
</dbReference>